<dbReference type="SUPFAM" id="SSF143865">
    <property type="entry name" value="CorA soluble domain-like"/>
    <property type="match status" value="1"/>
</dbReference>
<comment type="caution">
    <text evidence="9">The sequence shown here is derived from an EMBL/GenBank/DDBJ whole genome shotgun (WGS) entry which is preliminary data.</text>
</comment>
<dbReference type="Pfam" id="PF01544">
    <property type="entry name" value="CorA"/>
    <property type="match status" value="1"/>
</dbReference>
<evidence type="ECO:0000256" key="8">
    <source>
        <dbReference type="RuleBase" id="RU362010"/>
    </source>
</evidence>
<dbReference type="InterPro" id="IPR045861">
    <property type="entry name" value="CorA_cytoplasmic_dom"/>
</dbReference>
<keyword evidence="4 8" id="KW-1003">Cell membrane</keyword>
<keyword evidence="3 8" id="KW-0813">Transport</keyword>
<keyword evidence="7 8" id="KW-0472">Membrane</keyword>
<evidence type="ECO:0000256" key="4">
    <source>
        <dbReference type="ARBA" id="ARBA00022475"/>
    </source>
</evidence>
<evidence type="ECO:0000256" key="5">
    <source>
        <dbReference type="ARBA" id="ARBA00022692"/>
    </source>
</evidence>
<feature type="transmembrane region" description="Helical" evidence="8">
    <location>
        <begin position="390"/>
        <end position="410"/>
    </location>
</feature>
<name>A0A327SCG6_9FLAO</name>
<comment type="subcellular location">
    <subcellularLocation>
        <location evidence="1">Cell membrane</location>
        <topology evidence="1">Multi-pass membrane protein</topology>
    </subcellularLocation>
    <subcellularLocation>
        <location evidence="8">Membrane</location>
        <topology evidence="8">Multi-pass membrane protein</topology>
    </subcellularLocation>
</comment>
<dbReference type="EMBL" id="QLLQ01000002">
    <property type="protein sequence ID" value="RAJ26769.1"/>
    <property type="molecule type" value="Genomic_DNA"/>
</dbReference>
<dbReference type="PANTHER" id="PTHR46494">
    <property type="entry name" value="CORA FAMILY METAL ION TRANSPORTER (EUROFUNG)"/>
    <property type="match status" value="1"/>
</dbReference>
<dbReference type="Gene3D" id="3.30.460.20">
    <property type="entry name" value="CorA soluble domain-like"/>
    <property type="match status" value="1"/>
</dbReference>
<evidence type="ECO:0000313" key="10">
    <source>
        <dbReference type="Proteomes" id="UP000248987"/>
    </source>
</evidence>
<evidence type="ECO:0000256" key="7">
    <source>
        <dbReference type="ARBA" id="ARBA00023136"/>
    </source>
</evidence>
<dbReference type="PANTHER" id="PTHR46494:SF1">
    <property type="entry name" value="CORA FAMILY METAL ION TRANSPORTER (EUROFUNG)"/>
    <property type="match status" value="1"/>
</dbReference>
<keyword evidence="8" id="KW-0460">Magnesium</keyword>
<keyword evidence="5 8" id="KW-0812">Transmembrane</keyword>
<dbReference type="FunFam" id="1.20.58.340:FF:000012">
    <property type="entry name" value="Magnesium transport protein CorA"/>
    <property type="match status" value="1"/>
</dbReference>
<comment type="caution">
    <text evidence="8">Lacks conserved residue(s) required for the propagation of feature annotation.</text>
</comment>
<keyword evidence="8" id="KW-0406">Ion transport</keyword>
<organism evidence="9 10">
    <name type="scientific">Gelidibacter algens</name>
    <dbReference type="NCBI Taxonomy" id="49280"/>
    <lineage>
        <taxon>Bacteria</taxon>
        <taxon>Pseudomonadati</taxon>
        <taxon>Bacteroidota</taxon>
        <taxon>Flavobacteriia</taxon>
        <taxon>Flavobacteriales</taxon>
        <taxon>Flavobacteriaceae</taxon>
        <taxon>Gelidibacter</taxon>
    </lineage>
</organism>
<dbReference type="GO" id="GO:0005886">
    <property type="term" value="C:plasma membrane"/>
    <property type="evidence" value="ECO:0007669"/>
    <property type="project" value="UniProtKB-SubCell"/>
</dbReference>
<dbReference type="AlphaFoldDB" id="A0A327SCG6"/>
<evidence type="ECO:0000256" key="1">
    <source>
        <dbReference type="ARBA" id="ARBA00004651"/>
    </source>
</evidence>
<dbReference type="GO" id="GO:0015095">
    <property type="term" value="F:magnesium ion transmembrane transporter activity"/>
    <property type="evidence" value="ECO:0007669"/>
    <property type="project" value="UniProtKB-UniRule"/>
</dbReference>
<dbReference type="InterPro" id="IPR045863">
    <property type="entry name" value="CorA_TM1_TM2"/>
</dbReference>
<feature type="transmembrane region" description="Helical" evidence="8">
    <location>
        <begin position="21"/>
        <end position="38"/>
    </location>
</feature>
<dbReference type="GO" id="GO:0015087">
    <property type="term" value="F:cobalt ion transmembrane transporter activity"/>
    <property type="evidence" value="ECO:0007669"/>
    <property type="project" value="UniProtKB-UniRule"/>
</dbReference>
<evidence type="ECO:0000313" key="9">
    <source>
        <dbReference type="EMBL" id="RAJ26769.1"/>
    </source>
</evidence>
<comment type="function">
    <text evidence="8">Mediates influx of magnesium ions.</text>
</comment>
<dbReference type="InterPro" id="IPR002523">
    <property type="entry name" value="MgTranspt_CorA/ZnTranspt_ZntB"/>
</dbReference>
<gene>
    <name evidence="8" type="primary">corA</name>
    <name evidence="9" type="ORF">LX77_01024</name>
</gene>
<keyword evidence="10" id="KW-1185">Reference proteome</keyword>
<sequence>MHIKQNIVIKQVLIKLFKSRLFFHVNTLNLIVILYSLIEPYYTENIFTFKALTTTRIIIKMKSKNKKKSYKTVNRSPGTVLYRGKKQSTVTAVDIINYSKESYHKLETQNVEEAFHFKGNDQVTWINVNGLNNTSEIEKLGNHYGLHPLTMEDVLNTNHRPKMDEFDNYLFIILKMLYFNNEEELVYEQVSMVVGEHYVITFQESDGDVFDDLRDRISSGKGRGRSMGSDYLMYAIIDAIVDNYLTVIEAFGDKIEDIENRIFESDTDNNTTANSIQLLKREVLKIRRSVFPLREVISRLDKIENSIIDEKTHNFLRDLYDHIVQVNESIEVYREMVWSLLDMYMSIISNKMNEVMKVLTIIATIFIPLTFIAGVYGMNFDHIPELHYKYSYFILWGVMIFIFLMMLIYFRKKKWL</sequence>
<dbReference type="GO" id="GO:0050897">
    <property type="term" value="F:cobalt ion binding"/>
    <property type="evidence" value="ECO:0007669"/>
    <property type="project" value="TreeGrafter"/>
</dbReference>
<dbReference type="Proteomes" id="UP000248987">
    <property type="component" value="Unassembled WGS sequence"/>
</dbReference>
<proteinExistence type="inferred from homology"/>
<feature type="transmembrane region" description="Helical" evidence="8">
    <location>
        <begin position="358"/>
        <end position="378"/>
    </location>
</feature>
<dbReference type="CDD" id="cd12828">
    <property type="entry name" value="TmCorA-like_1"/>
    <property type="match status" value="1"/>
</dbReference>
<evidence type="ECO:0000256" key="2">
    <source>
        <dbReference type="ARBA" id="ARBA00009765"/>
    </source>
</evidence>
<dbReference type="GO" id="GO:0000287">
    <property type="term" value="F:magnesium ion binding"/>
    <property type="evidence" value="ECO:0007669"/>
    <property type="project" value="TreeGrafter"/>
</dbReference>
<comment type="similarity">
    <text evidence="2 8">Belongs to the CorA metal ion transporter (MIT) (TC 1.A.35) family.</text>
</comment>
<keyword evidence="6 8" id="KW-1133">Transmembrane helix</keyword>
<accession>A0A327SCG6</accession>
<evidence type="ECO:0000256" key="3">
    <source>
        <dbReference type="ARBA" id="ARBA00022448"/>
    </source>
</evidence>
<evidence type="ECO:0000256" key="6">
    <source>
        <dbReference type="ARBA" id="ARBA00022989"/>
    </source>
</evidence>
<dbReference type="Gene3D" id="1.20.58.340">
    <property type="entry name" value="Magnesium transport protein CorA, transmembrane region"/>
    <property type="match status" value="2"/>
</dbReference>
<dbReference type="SUPFAM" id="SSF144083">
    <property type="entry name" value="Magnesium transport protein CorA, transmembrane region"/>
    <property type="match status" value="1"/>
</dbReference>
<dbReference type="InterPro" id="IPR004488">
    <property type="entry name" value="Mg/Co-transport_prot_CorA"/>
</dbReference>
<reference evidence="9 10" key="1">
    <citation type="submission" date="2018-06" db="EMBL/GenBank/DDBJ databases">
        <title>Genomic Encyclopedia of Archaeal and Bacterial Type Strains, Phase II (KMG-II): from individual species to whole genera.</title>
        <authorList>
            <person name="Goeker M."/>
        </authorList>
    </citation>
    <scope>NUCLEOTIDE SEQUENCE [LARGE SCALE GENOMIC DNA]</scope>
    <source>
        <strain evidence="9 10">DSM 12408</strain>
    </source>
</reference>
<dbReference type="NCBIfam" id="TIGR00383">
    <property type="entry name" value="corA"/>
    <property type="match status" value="1"/>
</dbReference>
<protein>
    <recommendedName>
        <fullName evidence="8">Magnesium transport protein CorA</fullName>
    </recommendedName>
</protein>